<evidence type="ECO:0000313" key="9">
    <source>
        <dbReference type="EMBL" id="GJM59898.1"/>
    </source>
</evidence>
<evidence type="ECO:0000256" key="3">
    <source>
        <dbReference type="ARBA" id="ARBA00022679"/>
    </source>
</evidence>
<dbReference type="SUPFAM" id="SSF53448">
    <property type="entry name" value="Nucleotide-diphospho-sugar transferases"/>
    <property type="match status" value="1"/>
</dbReference>
<keyword evidence="5" id="KW-0547">Nucleotide-binding</keyword>
<dbReference type="InterPro" id="IPR029044">
    <property type="entry name" value="Nucleotide-diphossugar_trans"/>
</dbReference>
<keyword evidence="3" id="KW-0808">Transferase</keyword>
<dbReference type="EC" id="2.7.7.13" evidence="2"/>
<feature type="domain" description="Nucleotidyl transferase" evidence="8">
    <location>
        <begin position="9"/>
        <end position="288"/>
    </location>
</feature>
<reference evidence="9 10" key="1">
    <citation type="submission" date="2021-12" db="EMBL/GenBank/DDBJ databases">
        <title>Genome sequencing of bacteria with rrn-lacking chromosome and rrn-plasmid.</title>
        <authorList>
            <person name="Anda M."/>
            <person name="Iwasaki W."/>
        </authorList>
    </citation>
    <scope>NUCLEOTIDE SEQUENCE [LARGE SCALE GENOMIC DNA]</scope>
    <source>
        <strain evidence="9 10">NBRC 15940</strain>
    </source>
</reference>
<evidence type="ECO:0000256" key="1">
    <source>
        <dbReference type="ARBA" id="ARBA00006115"/>
    </source>
</evidence>
<accession>A0AAN4VVV8</accession>
<dbReference type="EMBL" id="BQKE01000001">
    <property type="protein sequence ID" value="GJM59898.1"/>
    <property type="molecule type" value="Genomic_DNA"/>
</dbReference>
<evidence type="ECO:0000256" key="4">
    <source>
        <dbReference type="ARBA" id="ARBA00022695"/>
    </source>
</evidence>
<name>A0AAN4VVV8_9BACT</name>
<dbReference type="AlphaFoldDB" id="A0AAN4VVV8"/>
<dbReference type="Pfam" id="PF00483">
    <property type="entry name" value="NTP_transferase"/>
    <property type="match status" value="1"/>
</dbReference>
<dbReference type="GO" id="GO:0005525">
    <property type="term" value="F:GTP binding"/>
    <property type="evidence" value="ECO:0007669"/>
    <property type="project" value="UniProtKB-KW"/>
</dbReference>
<protein>
    <recommendedName>
        <fullName evidence="2">mannose-1-phosphate guanylyltransferase</fullName>
        <ecNumber evidence="2">2.7.7.13</ecNumber>
    </recommendedName>
</protein>
<dbReference type="InterPro" id="IPR049577">
    <property type="entry name" value="GMPP_N"/>
</dbReference>
<dbReference type="InterPro" id="IPR051161">
    <property type="entry name" value="Mannose-6P_isomerase_type2"/>
</dbReference>
<comment type="caution">
    <text evidence="9">The sequence shown here is derived from an EMBL/GenBank/DDBJ whole genome shotgun (WGS) entry which is preliminary data.</text>
</comment>
<organism evidence="9 10">
    <name type="scientific">Persicobacter diffluens</name>
    <dbReference type="NCBI Taxonomy" id="981"/>
    <lineage>
        <taxon>Bacteria</taxon>
        <taxon>Pseudomonadati</taxon>
        <taxon>Bacteroidota</taxon>
        <taxon>Cytophagia</taxon>
        <taxon>Cytophagales</taxon>
        <taxon>Persicobacteraceae</taxon>
        <taxon>Persicobacter</taxon>
    </lineage>
</organism>
<dbReference type="GO" id="GO:0009298">
    <property type="term" value="P:GDP-mannose biosynthetic process"/>
    <property type="evidence" value="ECO:0007669"/>
    <property type="project" value="TreeGrafter"/>
</dbReference>
<evidence type="ECO:0000256" key="6">
    <source>
        <dbReference type="ARBA" id="ARBA00023134"/>
    </source>
</evidence>
<sequence>MYSENNFVVIMAGGIGSRLWPFSRTDRPKQFMDVFGLGKSLLQQTYHRFLPICPRKNIFVVTHEDYRELVQEQLPEIGQDQLLLEPHRRNTAACIAYACYKIASAYPNARIVVSPSDHAIFKEEAFHNCIFTGLESVIDQDRLLTIGLRPHKAETSYGYLQYRDGDEATIKKVKTFTEKPSKEMAELFVDSGDYVWNSGIFIWNVQAIIRALRKHLPDLADVFEEMKGDYFSTAEGKSLQKAYSHCKNISIDYGLMEKAGNVDVILGDFEWTDLGSFQTIHELNQEKEEGNTVFANAMLFDVEDSMVVSEDPETLVVAEGLENYVVAVREKLVVVVKKGNERNYKKIFKAVKNKTGKEYL</sequence>
<gene>
    <name evidence="9" type="ORF">PEDI_04500</name>
</gene>
<dbReference type="RefSeq" id="WP_338235809.1">
    <property type="nucleotide sequence ID" value="NZ_BQKE01000001.1"/>
</dbReference>
<dbReference type="PANTHER" id="PTHR46390:SF1">
    <property type="entry name" value="MANNOSE-1-PHOSPHATE GUANYLYLTRANSFERASE"/>
    <property type="match status" value="1"/>
</dbReference>
<proteinExistence type="inferred from homology"/>
<dbReference type="CDD" id="cd02509">
    <property type="entry name" value="GDP-M1P_Guanylyltransferase"/>
    <property type="match status" value="1"/>
</dbReference>
<evidence type="ECO:0000313" key="10">
    <source>
        <dbReference type="Proteomes" id="UP001310022"/>
    </source>
</evidence>
<dbReference type="FunFam" id="3.90.550.10:FF:000046">
    <property type="entry name" value="Mannose-1-phosphate guanylyltransferase (GDP)"/>
    <property type="match status" value="1"/>
</dbReference>
<dbReference type="PANTHER" id="PTHR46390">
    <property type="entry name" value="MANNOSE-1-PHOSPHATE GUANYLYLTRANSFERASE"/>
    <property type="match status" value="1"/>
</dbReference>
<dbReference type="GO" id="GO:0004475">
    <property type="term" value="F:mannose-1-phosphate guanylyltransferase (GTP) activity"/>
    <property type="evidence" value="ECO:0007669"/>
    <property type="project" value="UniProtKB-EC"/>
</dbReference>
<keyword evidence="4 9" id="KW-0548">Nucleotidyltransferase</keyword>
<evidence type="ECO:0000256" key="5">
    <source>
        <dbReference type="ARBA" id="ARBA00022741"/>
    </source>
</evidence>
<keyword evidence="6" id="KW-0342">GTP-binding</keyword>
<dbReference type="SUPFAM" id="SSF159283">
    <property type="entry name" value="Guanosine diphospho-D-mannose pyrophosphorylase/mannose-6-phosphate isomerase linker domain"/>
    <property type="match status" value="1"/>
</dbReference>
<evidence type="ECO:0000259" key="8">
    <source>
        <dbReference type="Pfam" id="PF00483"/>
    </source>
</evidence>
<evidence type="ECO:0000256" key="7">
    <source>
        <dbReference type="ARBA" id="ARBA00047343"/>
    </source>
</evidence>
<comment type="similarity">
    <text evidence="1">Belongs to the mannose-6-phosphate isomerase type 2 family.</text>
</comment>
<dbReference type="Proteomes" id="UP001310022">
    <property type="component" value="Unassembled WGS sequence"/>
</dbReference>
<dbReference type="InterPro" id="IPR005835">
    <property type="entry name" value="NTP_transferase_dom"/>
</dbReference>
<dbReference type="Gene3D" id="3.90.550.10">
    <property type="entry name" value="Spore Coat Polysaccharide Biosynthesis Protein SpsA, Chain A"/>
    <property type="match status" value="1"/>
</dbReference>
<keyword evidence="10" id="KW-1185">Reference proteome</keyword>
<comment type="catalytic activity">
    <reaction evidence="7">
        <text>alpha-D-mannose 1-phosphate + GTP + H(+) = GDP-alpha-D-mannose + diphosphate</text>
        <dbReference type="Rhea" id="RHEA:15229"/>
        <dbReference type="ChEBI" id="CHEBI:15378"/>
        <dbReference type="ChEBI" id="CHEBI:33019"/>
        <dbReference type="ChEBI" id="CHEBI:37565"/>
        <dbReference type="ChEBI" id="CHEBI:57527"/>
        <dbReference type="ChEBI" id="CHEBI:58409"/>
        <dbReference type="EC" id="2.7.7.13"/>
    </reaction>
</comment>
<evidence type="ECO:0000256" key="2">
    <source>
        <dbReference type="ARBA" id="ARBA00012387"/>
    </source>
</evidence>